<dbReference type="Gene3D" id="3.40.50.1000">
    <property type="entry name" value="HAD superfamily/HAD-like"/>
    <property type="match status" value="1"/>
</dbReference>
<sequence>MLDKHIVFFDIDGTLLNEEKELPKSTKEAIAALKKAGHEVAIATGRAPFFFKALREELEIDTYVCFNGQYVVYKGEVIHRNPLNSELLEDLAKVSLTKENPIVFMGEEEMKANVPDHDAINEGLSSLKVDMNLEHDPTYNKGRDIYQSLLFCEEGEEKFYEEKYSAFNFVRWHPRSVDVVPAEGSKAVGIRKITDLLDIKPENHVAFGDSLNDLEMLAEIPKSVAMGNGHFRAKQAAKYETTTVDEDGILKGLQMLGLL</sequence>
<dbReference type="CDD" id="cd07517">
    <property type="entry name" value="HAD_HPP"/>
    <property type="match status" value="1"/>
</dbReference>
<dbReference type="NCBIfam" id="TIGR01484">
    <property type="entry name" value="HAD-SF-IIB"/>
    <property type="match status" value="1"/>
</dbReference>
<accession>A0A0U9H7J5</accession>
<dbReference type="NCBIfam" id="TIGR00099">
    <property type="entry name" value="Cof-subfamily"/>
    <property type="match status" value="1"/>
</dbReference>
<dbReference type="PROSITE" id="PS01228">
    <property type="entry name" value="COF_1"/>
    <property type="match status" value="1"/>
</dbReference>
<dbReference type="InterPro" id="IPR023214">
    <property type="entry name" value="HAD_sf"/>
</dbReference>
<dbReference type="InterPro" id="IPR000150">
    <property type="entry name" value="Cof"/>
</dbReference>
<dbReference type="InterPro" id="IPR036412">
    <property type="entry name" value="HAD-like_sf"/>
</dbReference>
<dbReference type="Gene3D" id="3.30.1240.10">
    <property type="match status" value="1"/>
</dbReference>
<organism evidence="1 2">
    <name type="scientific">Oceanobacillus picturae</name>
    <dbReference type="NCBI Taxonomy" id="171693"/>
    <lineage>
        <taxon>Bacteria</taxon>
        <taxon>Bacillati</taxon>
        <taxon>Bacillota</taxon>
        <taxon>Bacilli</taxon>
        <taxon>Bacillales</taxon>
        <taxon>Bacillaceae</taxon>
        <taxon>Oceanobacillus</taxon>
    </lineage>
</organism>
<dbReference type="Pfam" id="PF08282">
    <property type="entry name" value="Hydrolase_3"/>
    <property type="match status" value="1"/>
</dbReference>
<dbReference type="GO" id="GO:0016791">
    <property type="term" value="F:phosphatase activity"/>
    <property type="evidence" value="ECO:0007669"/>
    <property type="project" value="TreeGrafter"/>
</dbReference>
<name>A0A0U9H7J5_9BACI</name>
<dbReference type="GO" id="GO:0016853">
    <property type="term" value="F:isomerase activity"/>
    <property type="evidence" value="ECO:0007669"/>
    <property type="project" value="UniProtKB-KW"/>
</dbReference>
<proteinExistence type="predicted"/>
<evidence type="ECO:0000313" key="2">
    <source>
        <dbReference type="Proteomes" id="UP000052946"/>
    </source>
</evidence>
<reference evidence="1 2" key="2">
    <citation type="journal article" date="2016" name="Genome Announc.">
        <title>Draft Genome Sequence of Oceanobacillus picturae Heshi-B3, Isolated from Fermented Rice Bran in a Traditional Japanese Seafood Dish.</title>
        <authorList>
            <person name="Akuzawa S."/>
            <person name="Nagaoka J."/>
            <person name="Kanekatsu M."/>
            <person name="Kanesaki Y."/>
            <person name="Suzuki T."/>
        </authorList>
    </citation>
    <scope>NUCLEOTIDE SEQUENCE [LARGE SCALE GENOMIC DNA]</scope>
    <source>
        <strain evidence="1 2">Heshi-B3</strain>
    </source>
</reference>
<dbReference type="SFLD" id="SFLDG01140">
    <property type="entry name" value="C2.B:_Phosphomannomutase_and_P"/>
    <property type="match status" value="1"/>
</dbReference>
<dbReference type="RefSeq" id="WP_058950400.1">
    <property type="nucleotide sequence ID" value="NZ_BBXV01000026.1"/>
</dbReference>
<gene>
    <name evidence="1" type="ORF">OPHB3_2286</name>
</gene>
<protein>
    <submittedName>
        <fullName evidence="1">Bifunctional phosphatase/peptidyl-prolyl cis-trans isomerase</fullName>
    </submittedName>
</protein>
<dbReference type="GO" id="GO:0000287">
    <property type="term" value="F:magnesium ion binding"/>
    <property type="evidence" value="ECO:0007669"/>
    <property type="project" value="TreeGrafter"/>
</dbReference>
<dbReference type="PANTHER" id="PTHR10000:SF25">
    <property type="entry name" value="PHOSPHATASE YKRA-RELATED"/>
    <property type="match status" value="1"/>
</dbReference>
<dbReference type="PANTHER" id="PTHR10000">
    <property type="entry name" value="PHOSPHOSERINE PHOSPHATASE"/>
    <property type="match status" value="1"/>
</dbReference>
<dbReference type="AlphaFoldDB" id="A0A0U9H7J5"/>
<dbReference type="EMBL" id="BBXV01000026">
    <property type="protein sequence ID" value="GAQ18347.1"/>
    <property type="molecule type" value="Genomic_DNA"/>
</dbReference>
<dbReference type="Proteomes" id="UP000052946">
    <property type="component" value="Unassembled WGS sequence"/>
</dbReference>
<reference evidence="2" key="1">
    <citation type="submission" date="2015-07" db="EMBL/GenBank/DDBJ databases">
        <title>Draft Genome Sequence of Oceanobacillus picturae Heshi-B3 that Was Isolated from Fermented Rice Bran with Aging Salted Mackerel, Which Was Named Heshiko as Traditional Fermented Seafood in Japan.</title>
        <authorList>
            <person name="Akuzawa S."/>
            <person name="Nakagawa J."/>
            <person name="Kanekatsu T."/>
            <person name="Kanesaki Y."/>
            <person name="Suzuki T."/>
        </authorList>
    </citation>
    <scope>NUCLEOTIDE SEQUENCE [LARGE SCALE GENOMIC DNA]</scope>
    <source>
        <strain evidence="2">Heshi-B3</strain>
    </source>
</reference>
<dbReference type="SFLD" id="SFLDG01144">
    <property type="entry name" value="C2.B.4:_PGP_Like"/>
    <property type="match status" value="1"/>
</dbReference>
<dbReference type="InterPro" id="IPR006379">
    <property type="entry name" value="HAD-SF_hydro_IIB"/>
</dbReference>
<comment type="caution">
    <text evidence="1">The sequence shown here is derived from an EMBL/GenBank/DDBJ whole genome shotgun (WGS) entry which is preliminary data.</text>
</comment>
<dbReference type="OrthoDB" id="9810101at2"/>
<dbReference type="SUPFAM" id="SSF56784">
    <property type="entry name" value="HAD-like"/>
    <property type="match status" value="1"/>
</dbReference>
<evidence type="ECO:0000313" key="1">
    <source>
        <dbReference type="EMBL" id="GAQ18347.1"/>
    </source>
</evidence>
<dbReference type="SFLD" id="SFLDS00003">
    <property type="entry name" value="Haloacid_Dehalogenase"/>
    <property type="match status" value="1"/>
</dbReference>
<dbReference type="GO" id="GO:0005829">
    <property type="term" value="C:cytosol"/>
    <property type="evidence" value="ECO:0007669"/>
    <property type="project" value="TreeGrafter"/>
</dbReference>
<keyword evidence="1" id="KW-0413">Isomerase</keyword>